<gene>
    <name evidence="1" type="ORF">F2Q69_00059132</name>
</gene>
<accession>A0A8S9RPF4</accession>
<organism evidence="1 2">
    <name type="scientific">Brassica cretica</name>
    <name type="common">Mustard</name>
    <dbReference type="NCBI Taxonomy" id="69181"/>
    <lineage>
        <taxon>Eukaryota</taxon>
        <taxon>Viridiplantae</taxon>
        <taxon>Streptophyta</taxon>
        <taxon>Embryophyta</taxon>
        <taxon>Tracheophyta</taxon>
        <taxon>Spermatophyta</taxon>
        <taxon>Magnoliopsida</taxon>
        <taxon>eudicotyledons</taxon>
        <taxon>Gunneridae</taxon>
        <taxon>Pentapetalae</taxon>
        <taxon>rosids</taxon>
        <taxon>malvids</taxon>
        <taxon>Brassicales</taxon>
        <taxon>Brassicaceae</taxon>
        <taxon>Brassiceae</taxon>
        <taxon>Brassica</taxon>
    </lineage>
</organism>
<sequence>MRHQTRARKRSLRNDRTRVPLGRYVATELEGPSRSVAIRSAQPLRSDQARAKLGCYVATEGPSRLVTT</sequence>
<evidence type="ECO:0000313" key="2">
    <source>
        <dbReference type="Proteomes" id="UP000712600"/>
    </source>
</evidence>
<name>A0A8S9RPF4_BRACR</name>
<evidence type="ECO:0000313" key="1">
    <source>
        <dbReference type="EMBL" id="KAF3574699.1"/>
    </source>
</evidence>
<protein>
    <submittedName>
        <fullName evidence="1">Uncharacterized protein</fullName>
    </submittedName>
</protein>
<dbReference type="Proteomes" id="UP000712600">
    <property type="component" value="Unassembled WGS sequence"/>
</dbReference>
<proteinExistence type="predicted"/>
<dbReference type="AlphaFoldDB" id="A0A8S9RPF4"/>
<comment type="caution">
    <text evidence="1">The sequence shown here is derived from an EMBL/GenBank/DDBJ whole genome shotgun (WGS) entry which is preliminary data.</text>
</comment>
<reference evidence="1" key="1">
    <citation type="submission" date="2019-12" db="EMBL/GenBank/DDBJ databases">
        <title>Genome sequencing and annotation of Brassica cretica.</title>
        <authorList>
            <person name="Studholme D.J."/>
            <person name="Sarris P."/>
        </authorList>
    </citation>
    <scope>NUCLEOTIDE SEQUENCE</scope>
    <source>
        <strain evidence="1">PFS-109/04</strain>
        <tissue evidence="1">Leaf</tissue>
    </source>
</reference>
<dbReference type="EMBL" id="QGKX02000095">
    <property type="protein sequence ID" value="KAF3574699.1"/>
    <property type="molecule type" value="Genomic_DNA"/>
</dbReference>